<gene>
    <name evidence="7" type="ORF">GL300_23960</name>
</gene>
<evidence type="ECO:0000256" key="1">
    <source>
        <dbReference type="ARBA" id="ARBA00004141"/>
    </source>
</evidence>
<dbReference type="Pfam" id="PF00916">
    <property type="entry name" value="Sulfate_transp"/>
    <property type="match status" value="1"/>
</dbReference>
<evidence type="ECO:0000313" key="8">
    <source>
        <dbReference type="Proteomes" id="UP000449846"/>
    </source>
</evidence>
<sequence>MVGIPPKLSPEERKKVEPSAWLRVLPSLQGYRPGWLTSDVSAGLAIAAVGIPSAIAYPAIAGLPPETGIYASIGSVIGYALVGPSRRLIVGPDAATMAVMAAVLATVLQQMPGLPQADLVGAASLLSIGVGLICFAASALKLGNIASLLSRPILAGFFIGVAISIIIGQIGRVTGLKIESDGLVGPLTELIQKAHSIHWPSLLLALIMFAILQFVRMRPVGIPGPVIVVALSGLLSAIFNFEAKGIRIVGNLPTGLPSIGFPVHSGLPFDDLMLGAAAIFVVSFGAGIITARSFAARTGEDVDPNAELRGFGAANIVSGLLGGFAVTSSDSRTAVNLSVGGKTQLAGLAAAIVLAIAVAFFASYLRILPIPALGAILIAAALSVIDLDGLRQIWRISRVEFGFALIAMAGAISFGVLQGVVVAIIATFVYVILKEIQPRVALLGQIPGRLGFYKLHRSADVQPVPGLLICFIQGNLLFFNTDHVDGQLREIIAEHAPDTRWLIIDASAITQIDSTAIAMLEDLQRDLEGLGIRMGLSEVQSSVWTLLERCRFSSRLGPAMIFDDLDDALRAFRAAAPEAADARNEPAPA</sequence>
<evidence type="ECO:0000259" key="6">
    <source>
        <dbReference type="PROSITE" id="PS50801"/>
    </source>
</evidence>
<dbReference type="GO" id="GO:0055085">
    <property type="term" value="P:transmembrane transport"/>
    <property type="evidence" value="ECO:0007669"/>
    <property type="project" value="InterPro"/>
</dbReference>
<dbReference type="Proteomes" id="UP000449846">
    <property type="component" value="Unassembled WGS sequence"/>
</dbReference>
<comment type="caution">
    <text evidence="7">The sequence shown here is derived from an EMBL/GenBank/DDBJ whole genome shotgun (WGS) entry which is preliminary data.</text>
</comment>
<keyword evidence="4 5" id="KW-0472">Membrane</keyword>
<dbReference type="CDD" id="cd07042">
    <property type="entry name" value="STAS_SulP_like_sulfate_transporter"/>
    <property type="match status" value="1"/>
</dbReference>
<dbReference type="PANTHER" id="PTHR11814">
    <property type="entry name" value="SULFATE TRANSPORTER"/>
    <property type="match status" value="1"/>
</dbReference>
<feature type="transmembrane region" description="Helical" evidence="5">
    <location>
        <begin position="345"/>
        <end position="364"/>
    </location>
</feature>
<dbReference type="GO" id="GO:0016020">
    <property type="term" value="C:membrane"/>
    <property type="evidence" value="ECO:0007669"/>
    <property type="project" value="UniProtKB-SubCell"/>
</dbReference>
<evidence type="ECO:0000256" key="5">
    <source>
        <dbReference type="SAM" id="Phobius"/>
    </source>
</evidence>
<keyword evidence="3 5" id="KW-1133">Transmembrane helix</keyword>
<keyword evidence="8" id="KW-1185">Reference proteome</keyword>
<feature type="transmembrane region" description="Helical" evidence="5">
    <location>
        <begin position="402"/>
        <end position="433"/>
    </location>
</feature>
<dbReference type="PROSITE" id="PS50801">
    <property type="entry name" value="STAS"/>
    <property type="match status" value="1"/>
</dbReference>
<feature type="transmembrane region" description="Helical" evidence="5">
    <location>
        <begin position="152"/>
        <end position="171"/>
    </location>
</feature>
<name>A0A844HSV8_9RHOB</name>
<organism evidence="7 8">
    <name type="scientific">Paracoccus litorisediminis</name>
    <dbReference type="NCBI Taxonomy" id="2006130"/>
    <lineage>
        <taxon>Bacteria</taxon>
        <taxon>Pseudomonadati</taxon>
        <taxon>Pseudomonadota</taxon>
        <taxon>Alphaproteobacteria</taxon>
        <taxon>Rhodobacterales</taxon>
        <taxon>Paracoccaceae</taxon>
        <taxon>Paracoccus</taxon>
    </lineage>
</organism>
<dbReference type="SUPFAM" id="SSF52091">
    <property type="entry name" value="SpoIIaa-like"/>
    <property type="match status" value="1"/>
</dbReference>
<feature type="transmembrane region" description="Helical" evidence="5">
    <location>
        <begin position="119"/>
        <end position="140"/>
    </location>
</feature>
<evidence type="ECO:0000256" key="2">
    <source>
        <dbReference type="ARBA" id="ARBA00022692"/>
    </source>
</evidence>
<dbReference type="EMBL" id="WMIG01000029">
    <property type="protein sequence ID" value="MTH62249.1"/>
    <property type="molecule type" value="Genomic_DNA"/>
</dbReference>
<evidence type="ECO:0000313" key="7">
    <source>
        <dbReference type="EMBL" id="MTH62249.1"/>
    </source>
</evidence>
<dbReference type="InterPro" id="IPR036513">
    <property type="entry name" value="STAS_dom_sf"/>
</dbReference>
<evidence type="ECO:0000256" key="3">
    <source>
        <dbReference type="ARBA" id="ARBA00022989"/>
    </source>
</evidence>
<dbReference type="InterPro" id="IPR011547">
    <property type="entry name" value="SLC26A/SulP_dom"/>
</dbReference>
<evidence type="ECO:0000256" key="4">
    <source>
        <dbReference type="ARBA" id="ARBA00023136"/>
    </source>
</evidence>
<dbReference type="InterPro" id="IPR001902">
    <property type="entry name" value="SLC26A/SulP_fam"/>
</dbReference>
<dbReference type="Gene3D" id="3.30.750.24">
    <property type="entry name" value="STAS domain"/>
    <property type="match status" value="1"/>
</dbReference>
<proteinExistence type="predicted"/>
<feature type="transmembrane region" description="Helical" evidence="5">
    <location>
        <begin position="222"/>
        <end position="241"/>
    </location>
</feature>
<dbReference type="InterPro" id="IPR002645">
    <property type="entry name" value="STAS_dom"/>
</dbReference>
<reference evidence="7 8" key="1">
    <citation type="submission" date="2019-11" db="EMBL/GenBank/DDBJ databases">
        <authorList>
            <person name="Dong K."/>
        </authorList>
    </citation>
    <scope>NUCLEOTIDE SEQUENCE [LARGE SCALE GENOMIC DNA]</scope>
    <source>
        <strain evidence="7 8">NBRC 112902</strain>
    </source>
</reference>
<feature type="transmembrane region" description="Helical" evidence="5">
    <location>
        <begin position="40"/>
        <end position="61"/>
    </location>
</feature>
<dbReference type="Pfam" id="PF01740">
    <property type="entry name" value="STAS"/>
    <property type="match status" value="1"/>
</dbReference>
<accession>A0A844HSV8</accession>
<feature type="domain" description="STAS" evidence="6">
    <location>
        <begin position="457"/>
        <end position="572"/>
    </location>
</feature>
<dbReference type="OrthoDB" id="9769739at2"/>
<dbReference type="AlphaFoldDB" id="A0A844HSV8"/>
<comment type="subcellular location">
    <subcellularLocation>
        <location evidence="1">Membrane</location>
        <topology evidence="1">Multi-pass membrane protein</topology>
    </subcellularLocation>
</comment>
<protein>
    <submittedName>
        <fullName evidence="7">STAS domain-containing protein</fullName>
    </submittedName>
</protein>
<feature type="transmembrane region" description="Helical" evidence="5">
    <location>
        <begin position="197"/>
        <end position="215"/>
    </location>
</feature>
<feature type="transmembrane region" description="Helical" evidence="5">
    <location>
        <begin position="67"/>
        <end position="82"/>
    </location>
</feature>
<feature type="transmembrane region" description="Helical" evidence="5">
    <location>
        <begin position="370"/>
        <end position="390"/>
    </location>
</feature>
<keyword evidence="2 5" id="KW-0812">Transmembrane</keyword>
<feature type="transmembrane region" description="Helical" evidence="5">
    <location>
        <begin position="272"/>
        <end position="291"/>
    </location>
</feature>